<reference evidence="2 3" key="1">
    <citation type="journal article" date="2013" name="PLoS Genet.">
        <title>Comparative genome structure, secondary metabolite, and effector coding capacity across Cochliobolus pathogens.</title>
        <authorList>
            <person name="Condon B.J."/>
            <person name="Leng Y."/>
            <person name="Wu D."/>
            <person name="Bushley K.E."/>
            <person name="Ohm R.A."/>
            <person name="Otillar R."/>
            <person name="Martin J."/>
            <person name="Schackwitz W."/>
            <person name="Grimwood J."/>
            <person name="MohdZainudin N."/>
            <person name="Xue C."/>
            <person name="Wang R."/>
            <person name="Manning V.A."/>
            <person name="Dhillon B."/>
            <person name="Tu Z.J."/>
            <person name="Steffenson B.J."/>
            <person name="Salamov A."/>
            <person name="Sun H."/>
            <person name="Lowry S."/>
            <person name="LaButti K."/>
            <person name="Han J."/>
            <person name="Copeland A."/>
            <person name="Lindquist E."/>
            <person name="Barry K."/>
            <person name="Schmutz J."/>
            <person name="Baker S.E."/>
            <person name="Ciuffetti L.M."/>
            <person name="Grigoriev I.V."/>
            <person name="Zhong S."/>
            <person name="Turgeon B.G."/>
        </authorList>
    </citation>
    <scope>NUCLEOTIDE SEQUENCE [LARGE SCALE GENOMIC DNA]</scope>
    <source>
        <strain evidence="2 3">26-R-13</strain>
    </source>
</reference>
<accession>W6Y825</accession>
<sequence>MVFFSTKHTDASPAPPCPKKKATSFSAYRTIVHISLNSHVPCAPAHLPSLDADLHSGSPCVFVGSLWCRPPCDSTCRASMWRFRV</sequence>
<dbReference type="HOGENOM" id="CLU_2512300_0_0_1"/>
<gene>
    <name evidence="2" type="ORF">COCCADRAFT_94323</name>
</gene>
<dbReference type="Proteomes" id="UP000053841">
    <property type="component" value="Unassembled WGS sequence"/>
</dbReference>
<proteinExistence type="predicted"/>
<evidence type="ECO:0000313" key="3">
    <source>
        <dbReference type="Proteomes" id="UP000053841"/>
    </source>
</evidence>
<name>W6Y825_COCC2</name>
<keyword evidence="3" id="KW-1185">Reference proteome</keyword>
<dbReference type="KEGG" id="bze:COCCADRAFT_94323"/>
<dbReference type="AlphaFoldDB" id="W6Y825"/>
<organism evidence="2 3">
    <name type="scientific">Cochliobolus carbonum (strain 26-R-13)</name>
    <name type="common">Maize leaf spot fungus</name>
    <name type="synonym">Bipolaris zeicola</name>
    <dbReference type="NCBI Taxonomy" id="930089"/>
    <lineage>
        <taxon>Eukaryota</taxon>
        <taxon>Fungi</taxon>
        <taxon>Dikarya</taxon>
        <taxon>Ascomycota</taxon>
        <taxon>Pezizomycotina</taxon>
        <taxon>Dothideomycetes</taxon>
        <taxon>Pleosporomycetidae</taxon>
        <taxon>Pleosporales</taxon>
        <taxon>Pleosporineae</taxon>
        <taxon>Pleosporaceae</taxon>
        <taxon>Bipolaris</taxon>
    </lineage>
</organism>
<dbReference type="EMBL" id="KI964597">
    <property type="protein sequence ID" value="EUC34108.1"/>
    <property type="molecule type" value="Genomic_DNA"/>
</dbReference>
<feature type="region of interest" description="Disordered" evidence="1">
    <location>
        <begin position="1"/>
        <end position="20"/>
    </location>
</feature>
<dbReference type="RefSeq" id="XP_007711589.1">
    <property type="nucleotide sequence ID" value="XM_007713399.1"/>
</dbReference>
<protein>
    <submittedName>
        <fullName evidence="2">Uncharacterized protein</fullName>
    </submittedName>
</protein>
<dbReference type="GeneID" id="19153732"/>
<evidence type="ECO:0000256" key="1">
    <source>
        <dbReference type="SAM" id="MobiDB-lite"/>
    </source>
</evidence>
<evidence type="ECO:0000313" key="2">
    <source>
        <dbReference type="EMBL" id="EUC34108.1"/>
    </source>
</evidence>